<feature type="region of interest" description="Disordered" evidence="7">
    <location>
        <begin position="1345"/>
        <end position="1374"/>
    </location>
</feature>
<evidence type="ECO:0000256" key="5">
    <source>
        <dbReference type="ARBA" id="ARBA00022825"/>
    </source>
</evidence>
<dbReference type="PANTHER" id="PTHR43806:SF11">
    <property type="entry name" value="CEREVISIN-RELATED"/>
    <property type="match status" value="1"/>
</dbReference>
<evidence type="ECO:0000256" key="8">
    <source>
        <dbReference type="SAM" id="Phobius"/>
    </source>
</evidence>
<dbReference type="InterPro" id="IPR036852">
    <property type="entry name" value="Peptidase_S8/S53_dom_sf"/>
</dbReference>
<dbReference type="PROSITE" id="PS00138">
    <property type="entry name" value="SUBTILASE_SER"/>
    <property type="match status" value="1"/>
</dbReference>
<dbReference type="RefSeq" id="WP_094205298.1">
    <property type="nucleotide sequence ID" value="NZ_NDYC01000010.1"/>
</dbReference>
<feature type="compositionally biased region" description="Basic and acidic residues" evidence="7">
    <location>
        <begin position="2099"/>
        <end position="2111"/>
    </location>
</feature>
<proteinExistence type="inferred from homology"/>
<keyword evidence="8" id="KW-0472">Membrane</keyword>
<organism evidence="12 13">
    <name type="scientific">Finegoldia magna</name>
    <name type="common">Peptostreptococcus magnus</name>
    <dbReference type="NCBI Taxonomy" id="1260"/>
    <lineage>
        <taxon>Bacteria</taxon>
        <taxon>Bacillati</taxon>
        <taxon>Bacillota</taxon>
        <taxon>Tissierellia</taxon>
        <taxon>Tissierellales</taxon>
        <taxon>Peptoniphilaceae</taxon>
        <taxon>Finegoldia</taxon>
    </lineage>
</organism>
<keyword evidence="8" id="KW-1133">Transmembrane helix</keyword>
<evidence type="ECO:0000256" key="4">
    <source>
        <dbReference type="ARBA" id="ARBA00022801"/>
    </source>
</evidence>
<dbReference type="InterPro" id="IPR046450">
    <property type="entry name" value="PA_dom_sf"/>
</dbReference>
<dbReference type="InterPro" id="IPR000209">
    <property type="entry name" value="Peptidase_S8/S53_dom"/>
</dbReference>
<feature type="active site" description="Charge relay system" evidence="6">
    <location>
        <position position="691"/>
    </location>
</feature>
<feature type="chain" id="PRO_5012285662" evidence="9">
    <location>
        <begin position="31"/>
        <end position="2281"/>
    </location>
</feature>
<dbReference type="InterPro" id="IPR050131">
    <property type="entry name" value="Peptidase_S8_subtilisin-like"/>
</dbReference>
<feature type="domain" description="Peptidase S8/S53" evidence="10">
    <location>
        <begin position="224"/>
        <end position="717"/>
    </location>
</feature>
<feature type="region of interest" description="Disordered" evidence="7">
    <location>
        <begin position="2037"/>
        <end position="2205"/>
    </location>
</feature>
<protein>
    <submittedName>
        <fullName evidence="12">Serine protease</fullName>
    </submittedName>
</protein>
<dbReference type="InterPro" id="IPR015500">
    <property type="entry name" value="Peptidase_S8_subtilisin-rel"/>
</dbReference>
<dbReference type="Gene3D" id="3.50.30.30">
    <property type="match status" value="1"/>
</dbReference>
<dbReference type="PROSITE" id="PS00137">
    <property type="entry name" value="SUBTILASE_HIS"/>
    <property type="match status" value="1"/>
</dbReference>
<feature type="compositionally biased region" description="Basic and acidic residues" evidence="7">
    <location>
        <begin position="2037"/>
        <end position="2047"/>
    </location>
</feature>
<comment type="similarity">
    <text evidence="1 6">Belongs to the peptidase S8 family.</text>
</comment>
<dbReference type="InterPro" id="IPR010435">
    <property type="entry name" value="C5a/SBT2-like_Fn3"/>
</dbReference>
<dbReference type="InterPro" id="IPR022398">
    <property type="entry name" value="Peptidase_S8_His-AS"/>
</dbReference>
<sequence>MKKKDIIKATLVAALSVSSVSFMCSDTVFAKTEDIKNIIDKEKSIEYKQDENKLTNETLKVNKENSNNTNDEKLSVITKEDIKEDSVIDNKNTSDNKYSNKEVSKENELYKADEILNISKKEEDRVVYIAEFRNKEDGQKAIKELSNFKNTKVLYTYNTIFNGCAIETNRDNLDKIKLIEGISSVEKSQKIQPMMNNARKEIGVDESIDYLKAINAQFGKNFDGRGMVIANIDTGTDYRHKAMRIDEDAKSSMKYKKDDLQGTDKYFWLSDKIPHAFNYYNGGKITVEKYDDGSDYHDPHGMHIAGILAGNDTDEDIANYNGIDGIAPNAQIFSYKMYSDSGDGFAGDETMFHAIEDAIKHKVDVVSVSSGFTGTGLVGEKYWQAVRALRKAGIPMVVATGNYATAASSSSWDLAANNQLKMVDTGNVTRTAAHEDAIAVASAKNQIVEFDKVNIGGESFKYRNIGTFFDKDKIIRNEDGSKLSDKVKFVYIGKGQDEDLVGLNLKGKIAVMDRIYTKDLKYAFKKAADKGARAIMVVNTVNYYNRDNWTELPAMGYEEDEGTTCQVFSVSGDDGLKIWNMINPTNKTEVKRNKKEDFKDKLDQYYPIDMESFNKNRPKLGDEKELAFNFAPDTDKELYKEEVIVPAASTSWGPRVDLLLKPDVSAPGKNIKSTLNVIDGKSTYGYMSGTSMATPVVAASTVLIRPKLKEMLAKPVLKNLTGDDKIDLTTLTKIALQNTARPMMDPTGWKEKSLYYASPRQQGAGLINVANALRNDVIASFKNLDSEGLVNSYGSISLKEIKGDKKYFTIKLINTSDRPLTFKASSSAITTDSLTNRLKLDETYKDEKSQDGKQIVPEIHPEVINGAKITFEYDTFTIKPNSSFDLNAVIDVGDAKDKNKFVESFIRFESKEEVEAMCGKGNKTVFQPSLSMPLMGFAGNWNKEPILDKWAWEEGSKSKTMEGYDDDGKPKIPGTLNKGIGGEHDIDKFNPAAVIQNRKDGNTKSLDQDPDLFALNNNQGLTDASNSGSKVARVYPLDSKGQTQEVQIERGLTPSPLVLRSAKEGQISIVNTDKEGEGQKDLKVITKEHFIRGILNSKRNDAKGIKSSKLKVMGDLKWDGLIYNPRGREEGANDDNNNQDLETKLRGQFEPIAEGQYFYKFKYRLTKDYPWQVSYIPVKIDNTAPTIVDVDFSNPDKIKLIAKDTYHKVKDKYKNETLFVRDQKNHPDKFEEVANEVWYAGAAIVDENGDVERNLDVKYAGEGEGRHRKLDEKGNTIYEIKGAGDLRGKIIEVIALDGASNFTKIHRIKFDNKADAKGMISYYLVDPETDASSYKKLGEISEEKLKNAQSPEASNKAEEKKDTVEENPIEGPSNLELNKEISTVRGFEDKDLKKLVKKKYKQEDDYVNGGKRTVELDYQYDENGNIKAYEDGSALEYETEKLDDVKSKLGGVLSPSKDGHFEILGRVSNVSKDAKAYYGNDFKLIEIKASKYDPQTKTLTFDLFANTNDVVDGLSFTGDMNILVKDKDQTKAKTIIRMPEKKDEAEEASPYASSYGNIIELGEGELTKQKPQDPSKMDTNKMFFDKKSGHYVLNDNMSVRKGYALRVTTFNPGKTDMLDGNGVYSKADIEKIQKTAPNIKVLSQKTIYCDSRNVQDGRSTQSVLMSALDGFNIVRYQVFKFKTNDKGEAIDKDGKLVDDPSKLVLLGKDGKEYIGDDKSNVEAIKEDGAMLFIDTKPVNLSMDKNYFNPSKSNKIYVRNPEFYLKGKISDKGGFNWEMRVNESVVDNYLIYGDLHIDNTRDFNIKLDVKDGDIMDWGMKDYKANGFPDEVKDMDGNVFLKTGYSSMNAKAVGVHYQFLYDNVKPTVEMSEDGKISIEYAKNKFIKFNIFDKRDNNKDGEIQEQHIYVNGKEYKSLDDIKDIKDSELKIKFVVKDFARNTTVKEFNLDKNTGTVELIKPEKVKLTIDNKENELVKGEDFVLPAYNGEVAEGYQFDGWEISGVKDKKESGYVLFVTKATTINPTFKKIKVKEQEENKPTFDINKKKETSQENTCQPKETEDSTDVSSDDNLNQSDLANDTEVKISDDKKNSSESKNNVNVDKSETNEKEEIKTSKSSFDINKKKETSQENTCQPKETEDSTDVSSDDNLNQSDLANDTEVKISDDKKNSSESKNNVNVDKSETNEKEEIKTSKSSNKKNDKAYKIGEKDSVTTVEINKTTDKTNSPNKIDKSRNIKGNVIRKNQHILPKAGNISEIIMMSAAGFMSVAGAFFGFKEKDKNEEK</sequence>
<evidence type="ECO:0000313" key="12">
    <source>
        <dbReference type="EMBL" id="OXZ28447.1"/>
    </source>
</evidence>
<evidence type="ECO:0000259" key="11">
    <source>
        <dbReference type="Pfam" id="PF06280"/>
    </source>
</evidence>
<evidence type="ECO:0000256" key="3">
    <source>
        <dbReference type="ARBA" id="ARBA00022729"/>
    </source>
</evidence>
<accession>A0A233V7S6</accession>
<reference evidence="13" key="1">
    <citation type="submission" date="2017-04" db="EMBL/GenBank/DDBJ databases">
        <title>Finegoldia magna isolated from orthopedic joint implant-associated infections.</title>
        <authorList>
            <person name="Bjorklund S."/>
            <person name="Bruggemann H."/>
            <person name="Jensen A."/>
            <person name="Hellmark B."/>
            <person name="Soderquist B."/>
        </authorList>
    </citation>
    <scope>NUCLEOTIDE SEQUENCE [LARGE SCALE GENOMIC DNA]</scope>
    <source>
        <strain evidence="13">CCUG 54800</strain>
    </source>
</reference>
<feature type="domain" description="C5a peptidase/Subtilisin-like protease SBT2-like Fn3-like" evidence="11">
    <location>
        <begin position="796"/>
        <end position="935"/>
    </location>
</feature>
<feature type="compositionally biased region" description="Basic and acidic residues" evidence="7">
    <location>
        <begin position="2078"/>
        <end position="2090"/>
    </location>
</feature>
<evidence type="ECO:0000256" key="2">
    <source>
        <dbReference type="ARBA" id="ARBA00022670"/>
    </source>
</evidence>
<dbReference type="Pfam" id="PF06280">
    <property type="entry name" value="fn3_5"/>
    <property type="match status" value="1"/>
</dbReference>
<dbReference type="InterPro" id="IPR034216">
    <property type="entry name" value="C5a_Peptidase"/>
</dbReference>
<feature type="transmembrane region" description="Helical" evidence="8">
    <location>
        <begin position="2254"/>
        <end position="2272"/>
    </location>
</feature>
<feature type="compositionally biased region" description="Basic and acidic residues" evidence="7">
    <location>
        <begin position="1355"/>
        <end position="1364"/>
    </location>
</feature>
<feature type="signal peptide" evidence="9">
    <location>
        <begin position="1"/>
        <end position="30"/>
    </location>
</feature>
<evidence type="ECO:0000256" key="9">
    <source>
        <dbReference type="SAM" id="SignalP"/>
    </source>
</evidence>
<feature type="compositionally biased region" description="Basic and acidic residues" evidence="7">
    <location>
        <begin position="2156"/>
        <end position="2168"/>
    </location>
</feature>
<dbReference type="Gene3D" id="3.40.50.200">
    <property type="entry name" value="Peptidase S8/S53 domain"/>
    <property type="match status" value="2"/>
</dbReference>
<evidence type="ECO:0000256" key="6">
    <source>
        <dbReference type="PROSITE-ProRule" id="PRU01240"/>
    </source>
</evidence>
<dbReference type="Gene3D" id="2.60.40.1710">
    <property type="entry name" value="Subtilisin-like superfamily"/>
    <property type="match status" value="1"/>
</dbReference>
<dbReference type="GO" id="GO:0016020">
    <property type="term" value="C:membrane"/>
    <property type="evidence" value="ECO:0007669"/>
    <property type="project" value="InterPro"/>
</dbReference>
<keyword evidence="2 6" id="KW-0645">Protease</keyword>
<dbReference type="SUPFAM" id="SSF52025">
    <property type="entry name" value="PA domain"/>
    <property type="match status" value="1"/>
</dbReference>
<keyword evidence="3 9" id="KW-0732">Signal</keyword>
<keyword evidence="8" id="KW-0812">Transmembrane</keyword>
<evidence type="ECO:0000256" key="1">
    <source>
        <dbReference type="ARBA" id="ARBA00011073"/>
    </source>
</evidence>
<dbReference type="PRINTS" id="PR00723">
    <property type="entry name" value="SUBTILISIN"/>
</dbReference>
<gene>
    <name evidence="12" type="ORF">B9N49_01970</name>
</gene>
<keyword evidence="5 6" id="KW-0720">Serine protease</keyword>
<dbReference type="InterPro" id="IPR023828">
    <property type="entry name" value="Peptidase_S8_Ser-AS"/>
</dbReference>
<keyword evidence="4 6" id="KW-0378">Hydrolase</keyword>
<dbReference type="EMBL" id="NDYC01000010">
    <property type="protein sequence ID" value="OXZ28447.1"/>
    <property type="molecule type" value="Genomic_DNA"/>
</dbReference>
<dbReference type="GO" id="GO:0006508">
    <property type="term" value="P:proteolysis"/>
    <property type="evidence" value="ECO:0007669"/>
    <property type="project" value="UniProtKB-KW"/>
</dbReference>
<evidence type="ECO:0000313" key="13">
    <source>
        <dbReference type="Proteomes" id="UP000215413"/>
    </source>
</evidence>
<feature type="active site" description="Charge relay system" evidence="6">
    <location>
        <position position="300"/>
    </location>
</feature>
<feature type="compositionally biased region" description="Basic and acidic residues" evidence="7">
    <location>
        <begin position="2177"/>
        <end position="2205"/>
    </location>
</feature>
<evidence type="ECO:0000259" key="10">
    <source>
        <dbReference type="Pfam" id="PF00082"/>
    </source>
</evidence>
<dbReference type="Pfam" id="PF00082">
    <property type="entry name" value="Peptidase_S8"/>
    <property type="match status" value="1"/>
</dbReference>
<name>A0A233V7S6_FINMA</name>
<dbReference type="Proteomes" id="UP000215413">
    <property type="component" value="Unassembled WGS sequence"/>
</dbReference>
<evidence type="ECO:0000256" key="7">
    <source>
        <dbReference type="SAM" id="MobiDB-lite"/>
    </source>
</evidence>
<dbReference type="CDD" id="cd07475">
    <property type="entry name" value="Peptidases_S8_C5a_Peptidase"/>
    <property type="match status" value="1"/>
</dbReference>
<dbReference type="PANTHER" id="PTHR43806">
    <property type="entry name" value="PEPTIDASE S8"/>
    <property type="match status" value="1"/>
</dbReference>
<comment type="caution">
    <text evidence="12">The sequence shown here is derived from an EMBL/GenBank/DDBJ whole genome shotgun (WGS) entry which is preliminary data.</text>
</comment>
<feature type="active site" description="Charge relay system" evidence="6">
    <location>
        <position position="233"/>
    </location>
</feature>
<dbReference type="SUPFAM" id="SSF52743">
    <property type="entry name" value="Subtilisin-like"/>
    <property type="match status" value="1"/>
</dbReference>
<dbReference type="PROSITE" id="PS51892">
    <property type="entry name" value="SUBTILASE"/>
    <property type="match status" value="1"/>
</dbReference>
<dbReference type="GO" id="GO:0004252">
    <property type="term" value="F:serine-type endopeptidase activity"/>
    <property type="evidence" value="ECO:0007669"/>
    <property type="project" value="UniProtKB-UniRule"/>
</dbReference>